<dbReference type="Gene3D" id="1.25.40.10">
    <property type="entry name" value="Tetratricopeptide repeat domain"/>
    <property type="match status" value="1"/>
</dbReference>
<evidence type="ECO:0000313" key="3">
    <source>
        <dbReference type="Proteomes" id="UP000657075"/>
    </source>
</evidence>
<sequence>MPCSLRELIVKVLSILETVDVRELVGILGVSVNDVVNSVSGLITMEGDTVKLNEAGIKEASGINCEVEAYGRLYEYYRAKPRSLERDVAIAEYGYRYAEYLNFPKDVSKEVLEVCLRLARFGFGSNVAELARKYGVRAFIVGLRAGDYCSAIDGLSYAVRKADPLGLMPFIGQAMSINKELIKNCIINYVGLMLHVGDGFISRNYFREVLRFIDDGLRTLSNVVDEVTCYLRVRLLNTKAQALTGIGNYEEAISDLNKSLDTLNKCAMDEITRRRAALEIMDRLGVVNYMTGNYAEASRYFLSVLNESVRLGEESFAASSNHNYVKSTILSNVGCTDYSRYLESMSGWSLYDSLRYYSSINDNANLSKVKLLIAVLLIGVGKFDETFKVINDGYGGEVHRFLKELLELLLGKRDFVNTDYVSMRLTMLGNFVNQLIQLFKLSSDKSLGEVINRELHPVIYEILTCRLPKLLLLL</sequence>
<dbReference type="InterPro" id="IPR011990">
    <property type="entry name" value="TPR-like_helical_dom_sf"/>
</dbReference>
<reference evidence="2" key="1">
    <citation type="journal article" date="2014" name="Int. J. Syst. Evol. Microbiol.">
        <title>Complete genome sequence of Corynebacterium casei LMG S-19264T (=DSM 44701T), isolated from a smear-ripened cheese.</title>
        <authorList>
            <consortium name="US DOE Joint Genome Institute (JGI-PGF)"/>
            <person name="Walter F."/>
            <person name="Albersmeier A."/>
            <person name="Kalinowski J."/>
            <person name="Ruckert C."/>
        </authorList>
    </citation>
    <scope>NUCLEOTIDE SEQUENCE</scope>
    <source>
        <strain evidence="2">JCM 11219</strain>
    </source>
</reference>
<proteinExistence type="predicted"/>
<evidence type="ECO:0000313" key="1">
    <source>
        <dbReference type="EMBL" id="BDR91790.1"/>
    </source>
</evidence>
<organism evidence="2 3">
    <name type="scientific">Vulcanisaeta souniana JCM 11219</name>
    <dbReference type="NCBI Taxonomy" id="1293586"/>
    <lineage>
        <taxon>Archaea</taxon>
        <taxon>Thermoproteota</taxon>
        <taxon>Thermoprotei</taxon>
        <taxon>Thermoproteales</taxon>
        <taxon>Thermoproteaceae</taxon>
        <taxon>Vulcanisaeta</taxon>
    </lineage>
</organism>
<dbReference type="AlphaFoldDB" id="A0A830E0G3"/>
<reference evidence="2" key="2">
    <citation type="submission" date="2020-09" db="EMBL/GenBank/DDBJ databases">
        <authorList>
            <person name="Sun Q."/>
            <person name="Ohkuma M."/>
        </authorList>
    </citation>
    <scope>NUCLEOTIDE SEQUENCE</scope>
    <source>
        <strain evidence="2">JCM 11219</strain>
    </source>
</reference>
<reference evidence="4" key="3">
    <citation type="submission" date="2022-09" db="EMBL/GenBank/DDBJ databases">
        <title>Complete genome sequence of Vulcanisaeta souniana.</title>
        <authorList>
            <person name="Kato S."/>
            <person name="Itoh T."/>
            <person name="Ohkuma M."/>
        </authorList>
    </citation>
    <scope>NUCLEOTIDE SEQUENCE [LARGE SCALE GENOMIC DNA]</scope>
    <source>
        <strain evidence="4">JCM 11219</strain>
    </source>
</reference>
<dbReference type="GeneID" id="76206432"/>
<dbReference type="Proteomes" id="UP000657075">
    <property type="component" value="Unassembled WGS sequence"/>
</dbReference>
<name>A0A830E0G3_9CREN</name>
<dbReference type="Proteomes" id="UP001060771">
    <property type="component" value="Chromosome"/>
</dbReference>
<dbReference type="OrthoDB" id="29241at2157"/>
<gene>
    <name evidence="2" type="ORF">GCM10007112_04160</name>
    <name evidence="1" type="ORF">Vsou_08830</name>
</gene>
<dbReference type="SUPFAM" id="SSF48452">
    <property type="entry name" value="TPR-like"/>
    <property type="match status" value="1"/>
</dbReference>
<reference evidence="1" key="4">
    <citation type="journal article" date="2023" name="Microbiol. Resour. Announc.">
        <title>Complete Genome Sequence of Vulcanisaeta souniana Strain IC-059, a Hyperthermophilic Archaeon Isolated from Hot Spring Water in Japan.</title>
        <authorList>
            <person name="Kato S."/>
            <person name="Itoh T."/>
            <person name="Wu L."/>
            <person name="Ma J."/>
            <person name="Ohkuma M."/>
        </authorList>
    </citation>
    <scope>NUCLEOTIDE SEQUENCE</scope>
    <source>
        <strain evidence="1">JCM 11219</strain>
    </source>
</reference>
<evidence type="ECO:0000313" key="4">
    <source>
        <dbReference type="Proteomes" id="UP001060771"/>
    </source>
</evidence>
<protein>
    <recommendedName>
        <fullName evidence="5">Tetratricopeptide repeat protein</fullName>
    </recommendedName>
</protein>
<accession>A0A830E0G3</accession>
<dbReference type="EMBL" id="BMNM01000001">
    <property type="protein sequence ID" value="GGI70358.1"/>
    <property type="molecule type" value="Genomic_DNA"/>
</dbReference>
<evidence type="ECO:0008006" key="5">
    <source>
        <dbReference type="Google" id="ProtNLM"/>
    </source>
</evidence>
<evidence type="ECO:0000313" key="2">
    <source>
        <dbReference type="EMBL" id="GGI70358.1"/>
    </source>
</evidence>
<dbReference type="RefSeq" id="WP_188602472.1">
    <property type="nucleotide sequence ID" value="NZ_AP026830.1"/>
</dbReference>
<dbReference type="EMBL" id="AP026830">
    <property type="protein sequence ID" value="BDR91790.1"/>
    <property type="molecule type" value="Genomic_DNA"/>
</dbReference>
<keyword evidence="4" id="KW-1185">Reference proteome</keyword>